<keyword evidence="3" id="KW-1185">Reference proteome</keyword>
<dbReference type="Proteomes" id="UP001140074">
    <property type="component" value="Unassembled WGS sequence"/>
</dbReference>
<dbReference type="AlphaFoldDB" id="A0A9W8IIR8"/>
<feature type="transmembrane region" description="Helical" evidence="1">
    <location>
        <begin position="46"/>
        <end position="65"/>
    </location>
</feature>
<dbReference type="EMBL" id="JANBUY010000155">
    <property type="protein sequence ID" value="KAJ2862692.1"/>
    <property type="molecule type" value="Genomic_DNA"/>
</dbReference>
<evidence type="ECO:0000313" key="2">
    <source>
        <dbReference type="EMBL" id="KAJ2862692.1"/>
    </source>
</evidence>
<evidence type="ECO:0000256" key="1">
    <source>
        <dbReference type="SAM" id="Phobius"/>
    </source>
</evidence>
<keyword evidence="1" id="KW-0812">Transmembrane</keyword>
<sequence length="114" mass="12790">MSSATSVGAFLDALLLIALTCPPRLLLHALWYVLLSREAPTRAKALFGIGFLRTMICGGWVYVTLSDDHDVMMIAYMLLTLSYVDLLLKSGDKSPFIHNTKELAANRSRRKWVF</sequence>
<feature type="transmembrane region" description="Helical" evidence="1">
    <location>
        <begin position="71"/>
        <end position="88"/>
    </location>
</feature>
<organism evidence="2 3">
    <name type="scientific">Coemansia aciculifera</name>
    <dbReference type="NCBI Taxonomy" id="417176"/>
    <lineage>
        <taxon>Eukaryota</taxon>
        <taxon>Fungi</taxon>
        <taxon>Fungi incertae sedis</taxon>
        <taxon>Zoopagomycota</taxon>
        <taxon>Kickxellomycotina</taxon>
        <taxon>Kickxellomycetes</taxon>
        <taxon>Kickxellales</taxon>
        <taxon>Kickxellaceae</taxon>
        <taxon>Coemansia</taxon>
    </lineage>
</organism>
<keyword evidence="1" id="KW-0472">Membrane</keyword>
<reference evidence="2" key="1">
    <citation type="submission" date="2022-07" db="EMBL/GenBank/DDBJ databases">
        <title>Phylogenomic reconstructions and comparative analyses of Kickxellomycotina fungi.</title>
        <authorList>
            <person name="Reynolds N.K."/>
            <person name="Stajich J.E."/>
            <person name="Barry K."/>
            <person name="Grigoriev I.V."/>
            <person name="Crous P."/>
            <person name="Smith M.E."/>
        </authorList>
    </citation>
    <scope>NUCLEOTIDE SEQUENCE</scope>
    <source>
        <strain evidence="2">RSA 476</strain>
    </source>
</reference>
<keyword evidence="1" id="KW-1133">Transmembrane helix</keyword>
<comment type="caution">
    <text evidence="2">The sequence shown here is derived from an EMBL/GenBank/DDBJ whole genome shotgun (WGS) entry which is preliminary data.</text>
</comment>
<gene>
    <name evidence="2" type="primary">CWH43_3</name>
    <name evidence="2" type="ORF">GGH94_004106</name>
</gene>
<evidence type="ECO:0000313" key="3">
    <source>
        <dbReference type="Proteomes" id="UP001140074"/>
    </source>
</evidence>
<feature type="transmembrane region" description="Helical" evidence="1">
    <location>
        <begin position="13"/>
        <end position="34"/>
    </location>
</feature>
<accession>A0A9W8IIR8</accession>
<protein>
    <submittedName>
        <fullName evidence="2">Protein cwh43</fullName>
    </submittedName>
</protein>
<proteinExistence type="predicted"/>
<name>A0A9W8IIR8_9FUNG</name>